<comment type="caution">
    <text evidence="8">The sequence shown here is derived from an EMBL/GenBank/DDBJ whole genome shotgun (WGS) entry which is preliminary data.</text>
</comment>
<dbReference type="Pfam" id="PF04321">
    <property type="entry name" value="RmlD_sub_bind"/>
    <property type="match status" value="1"/>
</dbReference>
<evidence type="ECO:0000256" key="1">
    <source>
        <dbReference type="ARBA" id="ARBA00004781"/>
    </source>
</evidence>
<dbReference type="RefSeq" id="WP_184279886.1">
    <property type="nucleotide sequence ID" value="NZ_JACHLJ010000003.1"/>
</dbReference>
<feature type="domain" description="RmlD-like substrate binding" evidence="7">
    <location>
        <begin position="6"/>
        <end position="293"/>
    </location>
</feature>
<dbReference type="AlphaFoldDB" id="A0A7W9FW35"/>
<evidence type="ECO:0000313" key="8">
    <source>
        <dbReference type="EMBL" id="MBB5772657.1"/>
    </source>
</evidence>
<dbReference type="NCBIfam" id="TIGR01214">
    <property type="entry name" value="rmlD"/>
    <property type="match status" value="1"/>
</dbReference>
<comment type="pathway">
    <text evidence="1 6">Carbohydrate biosynthesis; dTDP-L-rhamnose biosynthesis.</text>
</comment>
<evidence type="ECO:0000259" key="7">
    <source>
        <dbReference type="Pfam" id="PF04321"/>
    </source>
</evidence>
<dbReference type="Proteomes" id="UP000556201">
    <property type="component" value="Unassembled WGS sequence"/>
</dbReference>
<sequence length="300" mass="31412">MPDPVHILITGGAGQVGLELQSADWPQDVVLHAPSRAELDLGDAGLVRAVLAATPFAAVINSGAHTAVDKAETEVAVTFAANAMGPAVLADATREAGIPLIQVSTDYVFDGSKDGPYVETDPVGPLGVYGASKLAGELAVLQGNPRSVVLRTAWVLSVHRANFLKTMLRLAADRSVLRVVGDQHGCPTSARDIADALKAVTLKMIADPHAPTGVYHFVNNGDTTWAGLASEIFALSEASGGPSATVEAIASREYPTPAKRPANSRLATDKLTRDFAITPRSWQDAVAEIVTELHAERTLS</sequence>
<reference evidence="8 9" key="1">
    <citation type="submission" date="2020-08" db="EMBL/GenBank/DDBJ databases">
        <title>Functional genomics of gut bacteria from endangered species of beetles.</title>
        <authorList>
            <person name="Carlos-Shanley C."/>
        </authorList>
    </citation>
    <scope>NUCLEOTIDE SEQUENCE [LARGE SCALE GENOMIC DNA]</scope>
    <source>
        <strain evidence="8 9">S00192</strain>
    </source>
</reference>
<accession>A0A7W9FW35</accession>
<keyword evidence="6 8" id="KW-0560">Oxidoreductase</keyword>
<dbReference type="Gene3D" id="3.40.50.720">
    <property type="entry name" value="NAD(P)-binding Rossmann-like Domain"/>
    <property type="match status" value="1"/>
</dbReference>
<organism evidence="8 9">
    <name type="scientific">Brevundimonas vesicularis</name>
    <name type="common">Pseudomonas vesicularis</name>
    <dbReference type="NCBI Taxonomy" id="41276"/>
    <lineage>
        <taxon>Bacteria</taxon>
        <taxon>Pseudomonadati</taxon>
        <taxon>Pseudomonadota</taxon>
        <taxon>Alphaproteobacteria</taxon>
        <taxon>Caulobacterales</taxon>
        <taxon>Caulobacteraceae</taxon>
        <taxon>Brevundimonas</taxon>
    </lineage>
</organism>
<comment type="cofactor">
    <cofactor evidence="6">
        <name>Mg(2+)</name>
        <dbReference type="ChEBI" id="CHEBI:18420"/>
    </cofactor>
    <text evidence="6">Binds 1 Mg(2+) ion per monomer.</text>
</comment>
<evidence type="ECO:0000256" key="6">
    <source>
        <dbReference type="RuleBase" id="RU364082"/>
    </source>
</evidence>
<evidence type="ECO:0000256" key="3">
    <source>
        <dbReference type="ARBA" id="ARBA00012929"/>
    </source>
</evidence>
<dbReference type="EC" id="1.1.1.133" evidence="3 6"/>
<dbReference type="EMBL" id="JACHLJ010000003">
    <property type="protein sequence ID" value="MBB5772657.1"/>
    <property type="molecule type" value="Genomic_DNA"/>
</dbReference>
<dbReference type="InterPro" id="IPR029903">
    <property type="entry name" value="RmlD-like-bd"/>
</dbReference>
<comment type="function">
    <text evidence="6">Catalyzes the reduction of dTDP-6-deoxy-L-lyxo-4-hexulose to yield dTDP-L-rhamnose.</text>
</comment>
<dbReference type="PANTHER" id="PTHR10491:SF4">
    <property type="entry name" value="METHIONINE ADENOSYLTRANSFERASE 2 SUBUNIT BETA"/>
    <property type="match status" value="1"/>
</dbReference>
<dbReference type="PANTHER" id="PTHR10491">
    <property type="entry name" value="DTDP-4-DEHYDRORHAMNOSE REDUCTASE"/>
    <property type="match status" value="1"/>
</dbReference>
<dbReference type="GO" id="GO:0008831">
    <property type="term" value="F:dTDP-4-dehydrorhamnose reductase activity"/>
    <property type="evidence" value="ECO:0007669"/>
    <property type="project" value="UniProtKB-EC"/>
</dbReference>
<evidence type="ECO:0000256" key="2">
    <source>
        <dbReference type="ARBA" id="ARBA00010944"/>
    </source>
</evidence>
<dbReference type="UniPathway" id="UPA00124"/>
<dbReference type="Gene3D" id="3.90.25.10">
    <property type="entry name" value="UDP-galactose 4-epimerase, domain 1"/>
    <property type="match status" value="1"/>
</dbReference>
<dbReference type="InterPro" id="IPR036291">
    <property type="entry name" value="NAD(P)-bd_dom_sf"/>
</dbReference>
<gene>
    <name evidence="8" type="ORF">HNP47_002673</name>
</gene>
<dbReference type="GO" id="GO:0019305">
    <property type="term" value="P:dTDP-rhamnose biosynthetic process"/>
    <property type="evidence" value="ECO:0007669"/>
    <property type="project" value="UniProtKB-UniPathway"/>
</dbReference>
<dbReference type="InterPro" id="IPR005913">
    <property type="entry name" value="dTDP_dehydrorham_reduct"/>
</dbReference>
<comment type="catalytic activity">
    <reaction evidence="5 6">
        <text>dTDP-beta-L-rhamnose + NADP(+) = dTDP-4-dehydro-beta-L-rhamnose + NADPH + H(+)</text>
        <dbReference type="Rhea" id="RHEA:21796"/>
        <dbReference type="ChEBI" id="CHEBI:15378"/>
        <dbReference type="ChEBI" id="CHEBI:57510"/>
        <dbReference type="ChEBI" id="CHEBI:57783"/>
        <dbReference type="ChEBI" id="CHEBI:58349"/>
        <dbReference type="ChEBI" id="CHEBI:62830"/>
        <dbReference type="EC" id="1.1.1.133"/>
    </reaction>
</comment>
<name>A0A7W9FW35_BREVE</name>
<evidence type="ECO:0000256" key="4">
    <source>
        <dbReference type="ARBA" id="ARBA00017099"/>
    </source>
</evidence>
<evidence type="ECO:0000313" key="9">
    <source>
        <dbReference type="Proteomes" id="UP000556201"/>
    </source>
</evidence>
<dbReference type="SUPFAM" id="SSF51735">
    <property type="entry name" value="NAD(P)-binding Rossmann-fold domains"/>
    <property type="match status" value="1"/>
</dbReference>
<protein>
    <recommendedName>
        <fullName evidence="4 6">dTDP-4-dehydrorhamnose reductase</fullName>
        <ecNumber evidence="3 6">1.1.1.133</ecNumber>
    </recommendedName>
</protein>
<comment type="similarity">
    <text evidence="2 6">Belongs to the dTDP-4-dehydrorhamnose reductase family.</text>
</comment>
<proteinExistence type="inferred from homology"/>
<keyword evidence="6" id="KW-0521">NADP</keyword>
<dbReference type="CDD" id="cd05254">
    <property type="entry name" value="dTDP_HR_like_SDR_e"/>
    <property type="match status" value="1"/>
</dbReference>
<evidence type="ECO:0000256" key="5">
    <source>
        <dbReference type="ARBA" id="ARBA00048200"/>
    </source>
</evidence>